<evidence type="ECO:0000256" key="1">
    <source>
        <dbReference type="ARBA" id="ARBA00004651"/>
    </source>
</evidence>
<organism evidence="8 9">
    <name type="scientific">Anaerosolibacter carboniphilus</name>
    <dbReference type="NCBI Taxonomy" id="1417629"/>
    <lineage>
        <taxon>Bacteria</taxon>
        <taxon>Bacillati</taxon>
        <taxon>Bacillota</taxon>
        <taxon>Clostridia</taxon>
        <taxon>Peptostreptococcales</taxon>
        <taxon>Thermotaleaceae</taxon>
        <taxon>Anaerosolibacter</taxon>
    </lineage>
</organism>
<keyword evidence="4 6" id="KW-1133">Transmembrane helix</keyword>
<feature type="transmembrane region" description="Helical" evidence="6">
    <location>
        <begin position="49"/>
        <end position="70"/>
    </location>
</feature>
<dbReference type="GO" id="GO:0005886">
    <property type="term" value="C:plasma membrane"/>
    <property type="evidence" value="ECO:0007669"/>
    <property type="project" value="UniProtKB-SubCell"/>
</dbReference>
<feature type="transmembrane region" description="Helical" evidence="6">
    <location>
        <begin position="366"/>
        <end position="387"/>
    </location>
</feature>
<feature type="transmembrane region" description="Helical" evidence="6">
    <location>
        <begin position="463"/>
        <end position="481"/>
    </location>
</feature>
<feature type="transmembrane region" description="Helical" evidence="6">
    <location>
        <begin position="493"/>
        <end position="510"/>
    </location>
</feature>
<dbReference type="InterPro" id="IPR004477">
    <property type="entry name" value="ComEC_N"/>
</dbReference>
<dbReference type="Pfam" id="PF03772">
    <property type="entry name" value="Competence"/>
    <property type="match status" value="1"/>
</dbReference>
<protein>
    <submittedName>
        <fullName evidence="8">Competence protein ComEC</fullName>
    </submittedName>
</protein>
<dbReference type="NCBIfam" id="TIGR00360">
    <property type="entry name" value="ComEC_N-term"/>
    <property type="match status" value="1"/>
</dbReference>
<dbReference type="InterPro" id="IPR001279">
    <property type="entry name" value="Metallo-B-lactamas"/>
</dbReference>
<accession>A0A841L044</accession>
<keyword evidence="2" id="KW-1003">Cell membrane</keyword>
<keyword evidence="9" id="KW-1185">Reference proteome</keyword>
<feature type="transmembrane region" description="Helical" evidence="6">
    <location>
        <begin position="269"/>
        <end position="284"/>
    </location>
</feature>
<evidence type="ECO:0000256" key="5">
    <source>
        <dbReference type="ARBA" id="ARBA00023136"/>
    </source>
</evidence>
<comment type="subcellular location">
    <subcellularLocation>
        <location evidence="1">Cell membrane</location>
        <topology evidence="1">Multi-pass membrane protein</topology>
    </subcellularLocation>
</comment>
<dbReference type="NCBIfam" id="TIGR00361">
    <property type="entry name" value="ComEC_Rec2"/>
    <property type="match status" value="1"/>
</dbReference>
<dbReference type="InterPro" id="IPR025405">
    <property type="entry name" value="DUF4131"/>
</dbReference>
<comment type="caution">
    <text evidence="8">The sequence shown here is derived from an EMBL/GenBank/DDBJ whole genome shotgun (WGS) entry which is preliminary data.</text>
</comment>
<evidence type="ECO:0000313" key="8">
    <source>
        <dbReference type="EMBL" id="MBB6217948.1"/>
    </source>
</evidence>
<dbReference type="AlphaFoldDB" id="A0A841L044"/>
<evidence type="ECO:0000256" key="2">
    <source>
        <dbReference type="ARBA" id="ARBA00022475"/>
    </source>
</evidence>
<name>A0A841L044_9FIRM</name>
<feature type="transmembrane region" description="Helical" evidence="6">
    <location>
        <begin position="314"/>
        <end position="331"/>
    </location>
</feature>
<reference evidence="8 9" key="1">
    <citation type="submission" date="2020-08" db="EMBL/GenBank/DDBJ databases">
        <title>Genomic Encyclopedia of Type Strains, Phase IV (KMG-IV): sequencing the most valuable type-strain genomes for metagenomic binning, comparative biology and taxonomic classification.</title>
        <authorList>
            <person name="Goeker M."/>
        </authorList>
    </citation>
    <scope>NUCLEOTIDE SEQUENCE [LARGE SCALE GENOMIC DNA]</scope>
    <source>
        <strain evidence="8 9">DSM 103526</strain>
    </source>
</reference>
<proteinExistence type="predicted"/>
<dbReference type="SMART" id="SM00849">
    <property type="entry name" value="Lactamase_B"/>
    <property type="match status" value="1"/>
</dbReference>
<dbReference type="SUPFAM" id="SSF56281">
    <property type="entry name" value="Metallo-hydrolase/oxidoreductase"/>
    <property type="match status" value="1"/>
</dbReference>
<dbReference type="Proteomes" id="UP000579281">
    <property type="component" value="Unassembled WGS sequence"/>
</dbReference>
<feature type="transmembrane region" description="Helical" evidence="6">
    <location>
        <begin position="337"/>
        <end position="354"/>
    </location>
</feature>
<dbReference type="Pfam" id="PF13567">
    <property type="entry name" value="DUF4131"/>
    <property type="match status" value="1"/>
</dbReference>
<dbReference type="GO" id="GO:0030420">
    <property type="term" value="P:establishment of competence for transformation"/>
    <property type="evidence" value="ECO:0007669"/>
    <property type="project" value="InterPro"/>
</dbReference>
<dbReference type="PANTHER" id="PTHR30619">
    <property type="entry name" value="DNA INTERNALIZATION/COMPETENCE PROTEIN COMEC/REC2"/>
    <property type="match status" value="1"/>
</dbReference>
<feature type="transmembrane region" description="Helical" evidence="6">
    <location>
        <begin position="428"/>
        <end position="457"/>
    </location>
</feature>
<evidence type="ECO:0000256" key="3">
    <source>
        <dbReference type="ARBA" id="ARBA00022692"/>
    </source>
</evidence>
<dbReference type="RefSeq" id="WP_184312452.1">
    <property type="nucleotide sequence ID" value="NZ_JACHEN010000030.1"/>
</dbReference>
<feature type="transmembrane region" description="Helical" evidence="6">
    <location>
        <begin position="399"/>
        <end position="421"/>
    </location>
</feature>
<gene>
    <name evidence="8" type="ORF">HNQ80_004084</name>
</gene>
<evidence type="ECO:0000256" key="4">
    <source>
        <dbReference type="ARBA" id="ARBA00022989"/>
    </source>
</evidence>
<dbReference type="CDD" id="cd07731">
    <property type="entry name" value="ComA-like_MBL-fold"/>
    <property type="match status" value="1"/>
</dbReference>
<dbReference type="InterPro" id="IPR036866">
    <property type="entry name" value="RibonucZ/Hydroxyglut_hydro"/>
</dbReference>
<evidence type="ECO:0000256" key="6">
    <source>
        <dbReference type="SAM" id="Phobius"/>
    </source>
</evidence>
<keyword evidence="3 6" id="KW-0812">Transmembrane</keyword>
<feature type="transmembrane region" description="Helical" evidence="6">
    <location>
        <begin position="25"/>
        <end position="42"/>
    </location>
</feature>
<feature type="transmembrane region" description="Helical" evidence="6">
    <location>
        <begin position="240"/>
        <end position="262"/>
    </location>
</feature>
<dbReference type="PANTHER" id="PTHR30619:SF1">
    <property type="entry name" value="RECOMBINATION PROTEIN 2"/>
    <property type="match status" value="1"/>
</dbReference>
<dbReference type="InterPro" id="IPR004797">
    <property type="entry name" value="Competence_ComEC/Rec2"/>
</dbReference>
<keyword evidence="5 6" id="KW-0472">Membrane</keyword>
<dbReference type="EMBL" id="JACHEN010000030">
    <property type="protein sequence ID" value="MBB6217948.1"/>
    <property type="molecule type" value="Genomic_DNA"/>
</dbReference>
<sequence>MRRPLIPVVGAYVAGIVLKYWIDNPYIFGAAILLIFFIMGVLSKKIGSISIIICIFLFIGAGNLLLKLSYEGQMVPYWDQEAYMIGDVMNVSYRDTTQLTVKLRELNLNGQNIRLSETVLVKLTGETELGKNIVGKRVGIYGTIREPQGPRNPKTFDYKMYLKTRGIYALIYGQVEALEIIGNGETNAILKGANQIKHKMTHVIFSTLEVREGGFLLGLLLGDKDQLEDEIYEDFQALGAAHVLAVSGLHVGILYMVLNYLLQKTSIKIRVYIVLMALWSYTAITGFSPSVLRAVTMATFLTIGPILNRKYDSLSALLAAAFLFLLANPLLITDIGFQLSFVAVLSIILLYQPILKKMVFMPSSLAQLIAVSLAAQLGTWLIVAYHFNVLSIASVFINIPIVMIVGYLVPAGFAMVIIGILSLPIASFIGFVVMIGIRLMLAIIKISASIPFSYVLVSSPSQWLIIAYFIFVGILILNERYMEKWQLHRKKCLYGFLGICMILWIMVNLLPRQMEVIFVDVGQGDCTLIRTPKGKNLLIDGGGNFYQGVDRKEKNIIVPYLLKNGISKIDIIFASHAHNDHVGGLIQVLDKLRVGFVIAGTDVFQTEDWVALEKECKEKNIEIHFLKKGSEIMIEEDVTMKVLHPDEELIQSSRDDVNNNSLVLLMNYKNKKILWTGDIEAEAENVMLHHYPGLDVNVVKVPHHGSVYSSTEQWIQSIKPEISVFQVGRNSFGHPHPKVIERYNEGRSLIFRNDKHGAIRLMLDEEQIEVYTLLP</sequence>
<dbReference type="Gene3D" id="3.60.15.10">
    <property type="entry name" value="Ribonuclease Z/Hydroxyacylglutathione hydrolase-like"/>
    <property type="match status" value="1"/>
</dbReference>
<dbReference type="InterPro" id="IPR052159">
    <property type="entry name" value="Competence_DNA_uptake"/>
</dbReference>
<dbReference type="Pfam" id="PF00753">
    <property type="entry name" value="Lactamase_B"/>
    <property type="match status" value="1"/>
</dbReference>
<dbReference type="InterPro" id="IPR035681">
    <property type="entry name" value="ComA-like_MBL"/>
</dbReference>
<evidence type="ECO:0000259" key="7">
    <source>
        <dbReference type="SMART" id="SM00849"/>
    </source>
</evidence>
<feature type="domain" description="Metallo-beta-lactamase" evidence="7">
    <location>
        <begin position="523"/>
        <end position="729"/>
    </location>
</feature>
<evidence type="ECO:0000313" key="9">
    <source>
        <dbReference type="Proteomes" id="UP000579281"/>
    </source>
</evidence>